<keyword evidence="1" id="KW-0175">Coiled coil</keyword>
<keyword evidence="3" id="KW-1185">Reference proteome</keyword>
<feature type="non-terminal residue" evidence="2">
    <location>
        <position position="494"/>
    </location>
</feature>
<dbReference type="Proteomes" id="UP001159405">
    <property type="component" value="Unassembled WGS sequence"/>
</dbReference>
<evidence type="ECO:0000313" key="2">
    <source>
        <dbReference type="EMBL" id="CAH3178378.1"/>
    </source>
</evidence>
<dbReference type="EMBL" id="CALNXK010000239">
    <property type="protein sequence ID" value="CAH3178378.1"/>
    <property type="molecule type" value="Genomic_DNA"/>
</dbReference>
<dbReference type="PANTHER" id="PTHR33845">
    <property type="entry name" value="C2H2-TYPE DOMAIN-CONTAINING PROTEIN"/>
    <property type="match status" value="1"/>
</dbReference>
<evidence type="ECO:0000313" key="3">
    <source>
        <dbReference type="Proteomes" id="UP001159405"/>
    </source>
</evidence>
<name>A0ABN8RHV9_9CNID</name>
<comment type="caution">
    <text evidence="2">The sequence shown here is derived from an EMBL/GenBank/DDBJ whole genome shotgun (WGS) entry which is preliminary data.</text>
</comment>
<proteinExistence type="predicted"/>
<evidence type="ECO:0000256" key="1">
    <source>
        <dbReference type="SAM" id="Coils"/>
    </source>
</evidence>
<reference evidence="2 3" key="1">
    <citation type="submission" date="2022-05" db="EMBL/GenBank/DDBJ databases">
        <authorList>
            <consortium name="Genoscope - CEA"/>
            <person name="William W."/>
        </authorList>
    </citation>
    <scope>NUCLEOTIDE SEQUENCE [LARGE SCALE GENOMIC DNA]</scope>
</reference>
<organism evidence="2 3">
    <name type="scientific">Porites lobata</name>
    <dbReference type="NCBI Taxonomy" id="104759"/>
    <lineage>
        <taxon>Eukaryota</taxon>
        <taxon>Metazoa</taxon>
        <taxon>Cnidaria</taxon>
        <taxon>Anthozoa</taxon>
        <taxon>Hexacorallia</taxon>
        <taxon>Scleractinia</taxon>
        <taxon>Fungiina</taxon>
        <taxon>Poritidae</taxon>
        <taxon>Porites</taxon>
    </lineage>
</organism>
<gene>
    <name evidence="2" type="ORF">PLOB_00020757</name>
</gene>
<protein>
    <submittedName>
        <fullName evidence="2">Uncharacterized protein</fullName>
    </submittedName>
</protein>
<dbReference type="PANTHER" id="PTHR33845:SF1">
    <property type="entry name" value="C2H2-TYPE DOMAIN-CONTAINING PROTEIN"/>
    <property type="match status" value="1"/>
</dbReference>
<feature type="coiled-coil region" evidence="1">
    <location>
        <begin position="229"/>
        <end position="256"/>
    </location>
</feature>
<accession>A0ABN8RHV9</accession>
<sequence>MNFESCSFRQIKKIARGSSRNLSQMVKVDECQHTITTQLENFHLSKSGLSEAELILSRAGHFDLTKDQVQQMVICPQHGHKLGKFWRPPRSCQYPSHSGPRKKHCNERHVIGLETAKNIQSVFKVTVGIGSLREASQQKSLSGLDNIAAEGVTSFERLLSILEELNQAGADKRRVTELAKKLNDGKRYLKTEFKVNCSAEESECADHCRKFALSDSVDPCFNHQCSHSHNTVCEQCEQLKATLDEMEESIKKHSSHLYKNCIFLWKSHALRSVNQESAKQEALQSLDSQSVLVVIDWAMKFLQMKYREKQSEWFAKRGLSWHISSVISKDQETPKAKVLVGLLSYAHLLDSCCQDWYAVVSILENLFQNIKINFPNVKHAFLRSDEAGCYHCNHLIAAVKEIGDRVGITVARYDFSEPQQGKDVCDRVLCPMKAAIRKNCAEGHDIMNVGAMHEALKERPVKGTTAAVAILDESPKILKVQKIKQFSELHNFRY</sequence>